<evidence type="ECO:0008006" key="3">
    <source>
        <dbReference type="Google" id="ProtNLM"/>
    </source>
</evidence>
<sequence>MQVMSKGVVRSLGPGRFLDWRALNAMGLAGGVLICWDKRSLEILEWEEGQFSISCRFRNVADGVVWVFTGVYGPFFREEKECLWEEIRAIRGLWEEPWCLGGDFNMILYQFERSRNGRITSTMRRFAQIIDDLGLIDLPLQGGSFTWSGGLNNQSWARLDRFLATPSWFDQYSRVSQRRLLRLTSDHFPVLLEEGGLRRGLSPFRFENMWLKVEGFKDLIGGWWQGIVVRGNPSYRLAIKLKELKQNLKIWNREVFGSLERNKAEALQQVELWDLVEGERSLTEEELSRKKEAKEGYTKWVSLEETHWRQLSREIWLKEGDRNTGYFHRMANAHRRVNFLDKIKINGVRLLEEQEVREGIVNAYKQLLSDSSGRKADIGGLLLKQISQSKAEVLEFPFSELEIHAALMGMNRDKTLGLDGFIVAFWQAAGRLLRRMFWICSKSSMSKTPSLRA</sequence>
<dbReference type="PANTHER" id="PTHR33710">
    <property type="entry name" value="BNAC02G09200D PROTEIN"/>
    <property type="match status" value="1"/>
</dbReference>
<dbReference type="SUPFAM" id="SSF56219">
    <property type="entry name" value="DNase I-like"/>
    <property type="match status" value="1"/>
</dbReference>
<dbReference type="InterPro" id="IPR036691">
    <property type="entry name" value="Endo/exonu/phosph_ase_sf"/>
</dbReference>
<dbReference type="Proteomes" id="UP000288805">
    <property type="component" value="Unassembled WGS sequence"/>
</dbReference>
<comment type="caution">
    <text evidence="1">The sequence shown here is derived from an EMBL/GenBank/DDBJ whole genome shotgun (WGS) entry which is preliminary data.</text>
</comment>
<dbReference type="AlphaFoldDB" id="A0A438GTK4"/>
<proteinExistence type="predicted"/>
<accession>A0A438GTK4</accession>
<dbReference type="Gene3D" id="3.60.10.10">
    <property type="entry name" value="Endonuclease/exonuclease/phosphatase"/>
    <property type="match status" value="1"/>
</dbReference>
<gene>
    <name evidence="1" type="ORF">CK203_051949</name>
</gene>
<protein>
    <recommendedName>
        <fullName evidence="3">Endonuclease/exonuclease/phosphatase domain-containing protein</fullName>
    </recommendedName>
</protein>
<reference evidence="1 2" key="1">
    <citation type="journal article" date="2018" name="PLoS Genet.">
        <title>Population sequencing reveals clonal diversity and ancestral inbreeding in the grapevine cultivar Chardonnay.</title>
        <authorList>
            <person name="Roach M.J."/>
            <person name="Johnson D.L."/>
            <person name="Bohlmann J."/>
            <person name="van Vuuren H.J."/>
            <person name="Jones S.J."/>
            <person name="Pretorius I.S."/>
            <person name="Schmidt S.A."/>
            <person name="Borneman A.R."/>
        </authorList>
    </citation>
    <scope>NUCLEOTIDE SEQUENCE [LARGE SCALE GENOMIC DNA]</scope>
    <source>
        <strain evidence="2">cv. Chardonnay</strain>
        <tissue evidence="1">Leaf</tissue>
    </source>
</reference>
<name>A0A438GTK4_VITVI</name>
<dbReference type="PANTHER" id="PTHR33710:SF64">
    <property type="entry name" value="ENDONUCLEASE_EXONUCLEASE_PHOSPHATASE DOMAIN-CONTAINING PROTEIN"/>
    <property type="match status" value="1"/>
</dbReference>
<evidence type="ECO:0000313" key="2">
    <source>
        <dbReference type="Proteomes" id="UP000288805"/>
    </source>
</evidence>
<organism evidence="1 2">
    <name type="scientific">Vitis vinifera</name>
    <name type="common">Grape</name>
    <dbReference type="NCBI Taxonomy" id="29760"/>
    <lineage>
        <taxon>Eukaryota</taxon>
        <taxon>Viridiplantae</taxon>
        <taxon>Streptophyta</taxon>
        <taxon>Embryophyta</taxon>
        <taxon>Tracheophyta</taxon>
        <taxon>Spermatophyta</taxon>
        <taxon>Magnoliopsida</taxon>
        <taxon>eudicotyledons</taxon>
        <taxon>Gunneridae</taxon>
        <taxon>Pentapetalae</taxon>
        <taxon>rosids</taxon>
        <taxon>Vitales</taxon>
        <taxon>Vitaceae</taxon>
        <taxon>Viteae</taxon>
        <taxon>Vitis</taxon>
    </lineage>
</organism>
<dbReference type="EMBL" id="QGNW01000347">
    <property type="protein sequence ID" value="RVW75533.1"/>
    <property type="molecule type" value="Genomic_DNA"/>
</dbReference>
<evidence type="ECO:0000313" key="1">
    <source>
        <dbReference type="EMBL" id="RVW75533.1"/>
    </source>
</evidence>